<comment type="similarity">
    <text evidence="1">Belongs to the TBP family.</text>
</comment>
<keyword evidence="3" id="KW-0804">Transcription</keyword>
<dbReference type="STRING" id="32473.ENSXCOP00000004324"/>
<organism evidence="4 5">
    <name type="scientific">Xiphophorus couchianus</name>
    <name type="common">Monterrey platyfish</name>
    <dbReference type="NCBI Taxonomy" id="32473"/>
    <lineage>
        <taxon>Eukaryota</taxon>
        <taxon>Metazoa</taxon>
        <taxon>Chordata</taxon>
        <taxon>Craniata</taxon>
        <taxon>Vertebrata</taxon>
        <taxon>Euteleostomi</taxon>
        <taxon>Actinopterygii</taxon>
        <taxon>Neopterygii</taxon>
        <taxon>Teleostei</taxon>
        <taxon>Neoteleostei</taxon>
        <taxon>Acanthomorphata</taxon>
        <taxon>Ovalentaria</taxon>
        <taxon>Atherinomorphae</taxon>
        <taxon>Cyprinodontiformes</taxon>
        <taxon>Poeciliidae</taxon>
        <taxon>Poeciliinae</taxon>
        <taxon>Xiphophorus</taxon>
    </lineage>
</organism>
<dbReference type="GeneTree" id="ENSGT00940000159561"/>
<accession>A0A3B5L941</accession>
<dbReference type="InterPro" id="IPR000814">
    <property type="entry name" value="TBP"/>
</dbReference>
<keyword evidence="2" id="KW-0238">DNA-binding</keyword>
<dbReference type="SUPFAM" id="SSF55945">
    <property type="entry name" value="TATA-box binding protein-like"/>
    <property type="match status" value="1"/>
</dbReference>
<dbReference type="InterPro" id="IPR012295">
    <property type="entry name" value="TBP_dom_sf"/>
</dbReference>
<dbReference type="AlphaFoldDB" id="A0A3B5L941"/>
<keyword evidence="5" id="KW-1185">Reference proteome</keyword>
<dbReference type="GO" id="GO:0003677">
    <property type="term" value="F:DNA binding"/>
    <property type="evidence" value="ECO:0007669"/>
    <property type="project" value="UniProtKB-KW"/>
</dbReference>
<dbReference type="PANTHER" id="PTHR10126">
    <property type="entry name" value="TATA-BOX BINDING PROTEIN"/>
    <property type="match status" value="1"/>
</dbReference>
<dbReference type="Ensembl" id="ENSXCOT00000004371.1">
    <property type="protein sequence ID" value="ENSXCOP00000004324.1"/>
    <property type="gene ID" value="ENSXCOG00000003406.1"/>
</dbReference>
<dbReference type="GO" id="GO:0006352">
    <property type="term" value="P:DNA-templated transcription initiation"/>
    <property type="evidence" value="ECO:0007669"/>
    <property type="project" value="InterPro"/>
</dbReference>
<reference evidence="4" key="2">
    <citation type="submission" date="2025-09" db="UniProtKB">
        <authorList>
            <consortium name="Ensembl"/>
        </authorList>
    </citation>
    <scope>IDENTIFICATION</scope>
</reference>
<evidence type="ECO:0000313" key="5">
    <source>
        <dbReference type="Proteomes" id="UP000261380"/>
    </source>
</evidence>
<evidence type="ECO:0000256" key="1">
    <source>
        <dbReference type="ARBA" id="ARBA00005560"/>
    </source>
</evidence>
<evidence type="ECO:0000256" key="3">
    <source>
        <dbReference type="ARBA" id="ARBA00023163"/>
    </source>
</evidence>
<sequence>RESDAAVALCERCVSIFLCSNVLSTARLGCKLDLNFIARNKWNCEYNPKVNELQIIRKPRSTARLFRNGTLVCAGAKSIDESHRAARKFARIVQKLNFPVRLLNFQIKNILSCGKFFPVHLADVRQAYNKECRSGQLFMSSNVQCLHSHVTLQVTL</sequence>
<name>A0A3B5L941_9TELE</name>
<proteinExistence type="inferred from homology"/>
<dbReference type="PRINTS" id="PR00686">
    <property type="entry name" value="TIFACTORIID"/>
</dbReference>
<reference evidence="4" key="1">
    <citation type="submission" date="2025-08" db="UniProtKB">
        <authorList>
            <consortium name="Ensembl"/>
        </authorList>
    </citation>
    <scope>IDENTIFICATION</scope>
</reference>
<dbReference type="Proteomes" id="UP000261380">
    <property type="component" value="Unplaced"/>
</dbReference>
<protein>
    <submittedName>
        <fullName evidence="4">Uncharacterized protein</fullName>
    </submittedName>
</protein>
<evidence type="ECO:0000256" key="2">
    <source>
        <dbReference type="ARBA" id="ARBA00023125"/>
    </source>
</evidence>
<dbReference type="Pfam" id="PF00352">
    <property type="entry name" value="TBP"/>
    <property type="match status" value="1"/>
</dbReference>
<evidence type="ECO:0000313" key="4">
    <source>
        <dbReference type="Ensembl" id="ENSXCOP00000004324.1"/>
    </source>
</evidence>
<dbReference type="Gene3D" id="3.30.310.10">
    <property type="entry name" value="TATA-Binding Protein"/>
    <property type="match status" value="1"/>
</dbReference>